<organism evidence="5 6">
    <name type="scientific">Desulfosalsimonas propionicica</name>
    <dbReference type="NCBI Taxonomy" id="332175"/>
    <lineage>
        <taxon>Bacteria</taxon>
        <taxon>Pseudomonadati</taxon>
        <taxon>Thermodesulfobacteriota</taxon>
        <taxon>Desulfobacteria</taxon>
        <taxon>Desulfobacterales</taxon>
        <taxon>Desulfosalsimonadaceae</taxon>
        <taxon>Desulfosalsimonas</taxon>
    </lineage>
</organism>
<keyword evidence="2" id="KW-0812">Transmembrane</keyword>
<accession>A0A7W0CA34</accession>
<dbReference type="AlphaFoldDB" id="A0A7W0CA34"/>
<sequence length="239" mass="26432">MFQPLLRRVLAFVQANITNLAGEPSVVYGIVGLTAFVSMFQLFGSPKSPAFEMGIQYYDQFYNQAGEVMLVSVNRPGAPYTDPEQDMAAMTPEGEALHVHVIGADQSWPQEPALSARTLRENDMAGRIDRRQWYYFRIPFGRGVLPAALPGIMPGAILAISRAIGDAAPLLMIAGIVFISNQPGHLMDDFTAMPLQIFNWPQAPFHEIAASGIIQVRDELRRRIEGWVETLFGDIAKPV</sequence>
<dbReference type="Proteomes" id="UP000525298">
    <property type="component" value="Unassembled WGS sequence"/>
</dbReference>
<evidence type="ECO:0000313" key="5">
    <source>
        <dbReference type="EMBL" id="MBA2881862.1"/>
    </source>
</evidence>
<keyword evidence="6" id="KW-1185">Reference proteome</keyword>
<dbReference type="InterPro" id="IPR035906">
    <property type="entry name" value="MetI-like_sf"/>
</dbReference>
<reference evidence="5 6" key="1">
    <citation type="submission" date="2020-07" db="EMBL/GenBank/DDBJ databases">
        <title>Genomic Encyclopedia of Type Strains, Phase IV (KMG-IV): sequencing the most valuable type-strain genomes for metagenomic binning, comparative biology and taxonomic classification.</title>
        <authorList>
            <person name="Goeker M."/>
        </authorList>
    </citation>
    <scope>NUCLEOTIDE SEQUENCE [LARGE SCALE GENOMIC DNA]</scope>
    <source>
        <strain evidence="5 6">DSM 17721</strain>
    </source>
</reference>
<dbReference type="PANTHER" id="PTHR43470">
    <property type="entry name" value="PHOSPHATE TRANSPORT SYSTEM PERMEASE PROTEIN PSTA-RELATED"/>
    <property type="match status" value="1"/>
</dbReference>
<dbReference type="GO" id="GO:0005886">
    <property type="term" value="C:plasma membrane"/>
    <property type="evidence" value="ECO:0007669"/>
    <property type="project" value="UniProtKB-SubCell"/>
</dbReference>
<proteinExistence type="predicted"/>
<evidence type="ECO:0000256" key="4">
    <source>
        <dbReference type="ARBA" id="ARBA00023136"/>
    </source>
</evidence>
<dbReference type="PANTHER" id="PTHR43470:SF5">
    <property type="entry name" value="PHOSPHATE TRANSPORT SYSTEM PERMEASE PROTEIN PSTA"/>
    <property type="match status" value="1"/>
</dbReference>
<dbReference type="SUPFAM" id="SSF161098">
    <property type="entry name" value="MetI-like"/>
    <property type="match status" value="1"/>
</dbReference>
<dbReference type="CDD" id="cd06261">
    <property type="entry name" value="TM_PBP2"/>
    <property type="match status" value="1"/>
</dbReference>
<keyword evidence="4" id="KW-0472">Membrane</keyword>
<comment type="subcellular location">
    <subcellularLocation>
        <location evidence="1">Cell membrane</location>
        <topology evidence="1">Multi-pass membrane protein</topology>
    </subcellularLocation>
</comment>
<keyword evidence="3" id="KW-1133">Transmembrane helix</keyword>
<comment type="caution">
    <text evidence="5">The sequence shown here is derived from an EMBL/GenBank/DDBJ whole genome shotgun (WGS) entry which is preliminary data.</text>
</comment>
<dbReference type="GO" id="GO:0055085">
    <property type="term" value="P:transmembrane transport"/>
    <property type="evidence" value="ECO:0007669"/>
    <property type="project" value="InterPro"/>
</dbReference>
<name>A0A7W0CA34_9BACT</name>
<dbReference type="InterPro" id="IPR000515">
    <property type="entry name" value="MetI-like"/>
</dbReference>
<evidence type="ECO:0000256" key="3">
    <source>
        <dbReference type="ARBA" id="ARBA00022989"/>
    </source>
</evidence>
<evidence type="ECO:0000313" key="6">
    <source>
        <dbReference type="Proteomes" id="UP000525298"/>
    </source>
</evidence>
<evidence type="ECO:0000256" key="2">
    <source>
        <dbReference type="ARBA" id="ARBA00022692"/>
    </source>
</evidence>
<dbReference type="RefSeq" id="WP_181551506.1">
    <property type="nucleotide sequence ID" value="NZ_JACDUS010000005.1"/>
</dbReference>
<protein>
    <submittedName>
        <fullName evidence="5">Uncharacterized protein</fullName>
    </submittedName>
</protein>
<evidence type="ECO:0000256" key="1">
    <source>
        <dbReference type="ARBA" id="ARBA00004651"/>
    </source>
</evidence>
<dbReference type="EMBL" id="JACDUS010000005">
    <property type="protein sequence ID" value="MBA2881862.1"/>
    <property type="molecule type" value="Genomic_DNA"/>
</dbReference>
<gene>
    <name evidence="5" type="ORF">HNR65_002193</name>
</gene>